<accession>A0A1G7D692</accession>
<evidence type="ECO:0000313" key="3">
    <source>
        <dbReference type="Proteomes" id="UP000199446"/>
    </source>
</evidence>
<dbReference type="PROSITE" id="PS50910">
    <property type="entry name" value="HEPN"/>
    <property type="match status" value="1"/>
</dbReference>
<dbReference type="Proteomes" id="UP000199446">
    <property type="component" value="Unassembled WGS sequence"/>
</dbReference>
<evidence type="ECO:0000259" key="1">
    <source>
        <dbReference type="PROSITE" id="PS50910"/>
    </source>
</evidence>
<dbReference type="RefSeq" id="WP_093004998.1">
    <property type="nucleotide sequence ID" value="NZ_FNBC01000002.1"/>
</dbReference>
<sequence length="127" mass="14206">MRLEAERLLLQAREDLITATVLLERDRYYAAAFFAHPVAEKALKALHIQQLRILPRSHDLLSLAEHLQAPEHVQEGARLLTPDYTLSRYPDVAGTVPAKLYAKPQGTARVEAAKAILAWVEEAISKS</sequence>
<dbReference type="STRING" id="482827.SAMN04488243_1024"/>
<dbReference type="AlphaFoldDB" id="A0A1G7D692"/>
<dbReference type="SUPFAM" id="SSF81593">
    <property type="entry name" value="Nucleotidyltransferase substrate binding subunit/domain"/>
    <property type="match status" value="1"/>
</dbReference>
<keyword evidence="3" id="KW-1185">Reference proteome</keyword>
<dbReference type="Pfam" id="PF05168">
    <property type="entry name" value="HEPN"/>
    <property type="match status" value="1"/>
</dbReference>
<feature type="domain" description="HEPN" evidence="1">
    <location>
        <begin position="9"/>
        <end position="116"/>
    </location>
</feature>
<evidence type="ECO:0000313" key="2">
    <source>
        <dbReference type="EMBL" id="SDE46466.1"/>
    </source>
</evidence>
<proteinExistence type="predicted"/>
<dbReference type="SMART" id="SM00748">
    <property type="entry name" value="HEPN"/>
    <property type="match status" value="1"/>
</dbReference>
<dbReference type="OrthoDB" id="33141at2"/>
<reference evidence="3" key="1">
    <citation type="submission" date="2016-10" db="EMBL/GenBank/DDBJ databases">
        <authorList>
            <person name="Varghese N."/>
            <person name="Submissions S."/>
        </authorList>
    </citation>
    <scope>NUCLEOTIDE SEQUENCE [LARGE SCALE GENOMIC DNA]</scope>
    <source>
        <strain evidence="3">CGMCC 1.6992</strain>
    </source>
</reference>
<name>A0A1G7D692_9DEIN</name>
<dbReference type="Gene3D" id="1.20.120.330">
    <property type="entry name" value="Nucleotidyltransferases domain 2"/>
    <property type="match status" value="1"/>
</dbReference>
<dbReference type="InterPro" id="IPR007842">
    <property type="entry name" value="HEPN_dom"/>
</dbReference>
<dbReference type="EMBL" id="FNBC01000002">
    <property type="protein sequence ID" value="SDE46466.1"/>
    <property type="molecule type" value="Genomic_DNA"/>
</dbReference>
<protein>
    <submittedName>
        <fullName evidence="2">HEPN domain-containing protein</fullName>
    </submittedName>
</protein>
<gene>
    <name evidence="2" type="ORF">SAMN04488243_1024</name>
</gene>
<organism evidence="2 3">
    <name type="scientific">Thermus arciformis</name>
    <dbReference type="NCBI Taxonomy" id="482827"/>
    <lineage>
        <taxon>Bacteria</taxon>
        <taxon>Thermotogati</taxon>
        <taxon>Deinococcota</taxon>
        <taxon>Deinococci</taxon>
        <taxon>Thermales</taxon>
        <taxon>Thermaceae</taxon>
        <taxon>Thermus</taxon>
    </lineage>
</organism>